<dbReference type="EMBL" id="CAADFO010000001">
    <property type="protein sequence ID" value="VFK22130.1"/>
    <property type="molecule type" value="Genomic_DNA"/>
</dbReference>
<feature type="transmembrane region" description="Helical" evidence="11">
    <location>
        <begin position="88"/>
        <end position="107"/>
    </location>
</feature>
<comment type="pathway">
    <text evidence="10">Cell wall biogenesis; peptidoglycan biosynthesis.</text>
</comment>
<dbReference type="Pfam" id="PF03033">
    <property type="entry name" value="Glyco_transf_28"/>
    <property type="match status" value="1"/>
</dbReference>
<dbReference type="PANTHER" id="PTHR21015">
    <property type="entry name" value="UDP-N-ACETYLGLUCOSAMINE--N-ACETYLMURAMYL-(PENTAPEPTIDE) PYROPHOSPHORYL-UNDECAPRENOL N-ACETYLGLUCOSAMINE TRANSFERASE 1"/>
    <property type="match status" value="1"/>
</dbReference>
<keyword evidence="8 10" id="KW-0131">Cell cycle</keyword>
<keyword evidence="3 10" id="KW-0328">Glycosyltransferase</keyword>
<evidence type="ECO:0000313" key="14">
    <source>
        <dbReference type="EMBL" id="VFK22130.1"/>
    </source>
</evidence>
<evidence type="ECO:0000256" key="2">
    <source>
        <dbReference type="ARBA" id="ARBA00022618"/>
    </source>
</evidence>
<dbReference type="Pfam" id="PF04101">
    <property type="entry name" value="Glyco_tran_28_C"/>
    <property type="match status" value="1"/>
</dbReference>
<keyword evidence="6 10" id="KW-0573">Peptidoglycan synthesis</keyword>
<dbReference type="GO" id="GO:0009252">
    <property type="term" value="P:peptidoglycan biosynthetic process"/>
    <property type="evidence" value="ECO:0007669"/>
    <property type="project" value="UniProtKB-UniRule"/>
</dbReference>
<comment type="function">
    <text evidence="10">Cell wall formation. Catalyzes the transfer of a GlcNAc subunit on undecaprenyl-pyrophosphoryl-MurNAc-pentapeptide (lipid intermediate I) to form undecaprenyl-pyrophosphoryl-MurNAc-(pentapeptide)GlcNAc (lipid intermediate II).</text>
</comment>
<dbReference type="UniPathway" id="UPA00219"/>
<feature type="domain" description="Glycosyltransferase family 28 N-terminal" evidence="12">
    <location>
        <begin position="1"/>
        <end position="132"/>
    </location>
</feature>
<evidence type="ECO:0000256" key="3">
    <source>
        <dbReference type="ARBA" id="ARBA00022676"/>
    </source>
</evidence>
<accession>A0A451B805</accession>
<dbReference type="GO" id="GO:0051301">
    <property type="term" value="P:cell division"/>
    <property type="evidence" value="ECO:0007669"/>
    <property type="project" value="UniProtKB-KW"/>
</dbReference>
<comment type="subcellular location">
    <subcellularLocation>
        <location evidence="10">Cell membrane</location>
        <topology evidence="10">Peripheral membrane protein</topology>
        <orientation evidence="10">Cytoplasmic side</orientation>
    </subcellularLocation>
</comment>
<comment type="catalytic activity">
    <reaction evidence="10">
        <text>di-trans,octa-cis-undecaprenyl diphospho-N-acetyl-alpha-D-muramoyl-L-alanyl-D-glutamyl-meso-2,6-diaminopimeloyl-D-alanyl-D-alanine + UDP-N-acetyl-alpha-D-glucosamine = di-trans,octa-cis-undecaprenyl diphospho-[N-acetyl-alpha-D-glucosaminyl-(1-&gt;4)]-N-acetyl-alpha-D-muramoyl-L-alanyl-D-glutamyl-meso-2,6-diaminopimeloyl-D-alanyl-D-alanine + UDP + H(+)</text>
        <dbReference type="Rhea" id="RHEA:31227"/>
        <dbReference type="ChEBI" id="CHEBI:15378"/>
        <dbReference type="ChEBI" id="CHEBI:57705"/>
        <dbReference type="ChEBI" id="CHEBI:58223"/>
        <dbReference type="ChEBI" id="CHEBI:61387"/>
        <dbReference type="ChEBI" id="CHEBI:61388"/>
        <dbReference type="EC" id="2.4.1.227"/>
    </reaction>
</comment>
<dbReference type="SUPFAM" id="SSF53756">
    <property type="entry name" value="UDP-Glycosyltransferase/glycogen phosphorylase"/>
    <property type="match status" value="1"/>
</dbReference>
<keyword evidence="9 10" id="KW-0961">Cell wall biogenesis/degradation</keyword>
<name>A0A451B805_9GAMM</name>
<evidence type="ECO:0000256" key="8">
    <source>
        <dbReference type="ARBA" id="ARBA00023306"/>
    </source>
</evidence>
<keyword evidence="1 10" id="KW-1003">Cell membrane</keyword>
<dbReference type="GO" id="GO:0050511">
    <property type="term" value="F:undecaprenyldiphospho-muramoylpentapeptide beta-N-acetylglucosaminyltransferase activity"/>
    <property type="evidence" value="ECO:0007669"/>
    <property type="project" value="UniProtKB-UniRule"/>
</dbReference>
<dbReference type="InterPro" id="IPR007235">
    <property type="entry name" value="Glyco_trans_28_C"/>
</dbReference>
<feature type="binding site" evidence="10">
    <location>
        <position position="190"/>
    </location>
    <ligand>
        <name>UDP-N-acetyl-alpha-D-glucosamine</name>
        <dbReference type="ChEBI" id="CHEBI:57705"/>
    </ligand>
</feature>
<dbReference type="InterPro" id="IPR006009">
    <property type="entry name" value="GlcNAc_MurG"/>
</dbReference>
<evidence type="ECO:0000256" key="1">
    <source>
        <dbReference type="ARBA" id="ARBA00022475"/>
    </source>
</evidence>
<evidence type="ECO:0000313" key="16">
    <source>
        <dbReference type="EMBL" id="VFK74416.1"/>
    </source>
</evidence>
<evidence type="ECO:0000256" key="7">
    <source>
        <dbReference type="ARBA" id="ARBA00023136"/>
    </source>
</evidence>
<evidence type="ECO:0000256" key="6">
    <source>
        <dbReference type="ARBA" id="ARBA00022984"/>
    </source>
</evidence>
<protein>
    <recommendedName>
        <fullName evidence="10">UDP-N-acetylglucosamine--N-acetylmuramyl-(pentapeptide) pyrophosphoryl-undecaprenol N-acetylglucosamine transferase</fullName>
        <ecNumber evidence="10">2.4.1.227</ecNumber>
    </recommendedName>
    <alternativeName>
        <fullName evidence="10">Undecaprenyl-PP-MurNAc-pentapeptide-UDPGlcNAc GlcNAc transferase</fullName>
    </alternativeName>
</protein>
<feature type="binding site" evidence="10">
    <location>
        <position position="244"/>
    </location>
    <ligand>
        <name>UDP-N-acetyl-alpha-D-glucosamine</name>
        <dbReference type="ChEBI" id="CHEBI:57705"/>
    </ligand>
</feature>
<keyword evidence="11" id="KW-1133">Transmembrane helix</keyword>
<dbReference type="InterPro" id="IPR004276">
    <property type="entry name" value="GlycoTrans_28_N"/>
</dbReference>
<keyword evidence="5 10" id="KW-0133">Cell shape</keyword>
<evidence type="ECO:0000256" key="9">
    <source>
        <dbReference type="ARBA" id="ARBA00023316"/>
    </source>
</evidence>
<comment type="similarity">
    <text evidence="10">Belongs to the glycosyltransferase 28 family. MurG subfamily.</text>
</comment>
<reference evidence="16" key="1">
    <citation type="submission" date="2019-02" db="EMBL/GenBank/DDBJ databases">
        <authorList>
            <person name="Gruber-Vodicka R. H."/>
            <person name="Seah K. B. B."/>
        </authorList>
    </citation>
    <scope>NUCLEOTIDE SEQUENCE</scope>
    <source>
        <strain evidence="14">BECK_BZ197</strain>
        <strain evidence="16">BECK_BZ198</strain>
        <strain evidence="15">BECK_BZ199</strain>
    </source>
</reference>
<feature type="binding site" evidence="10">
    <location>
        <position position="289"/>
    </location>
    <ligand>
        <name>UDP-N-acetyl-alpha-D-glucosamine</name>
        <dbReference type="ChEBI" id="CHEBI:57705"/>
    </ligand>
</feature>
<comment type="caution">
    <text evidence="10">Lacks conserved residue(s) required for the propagation of feature annotation.</text>
</comment>
<sequence length="361" mass="38676">MAGGTGGHVRPGLAVAEQLRAQGAQVFWLGTRRGLEAGLVPKAGFIIYFIRIAGLRGKGWLHRAMAPFLLLIAFLQSLWIIMRVRPHVVLGMGGFVSGPGGAAAWLLRRQLLIHEQNTIPGMTNRLLANLAVGVMEAFPGSFASVCGSRLRYPVQHTGNPVQHNVTSLSPPAERLRRPSHALHVLVLGGSQGAEILNKVVPDAIGKLADASSVVVRHQTGVRHAVAVQARYRGLCVAVELFPFIDNMAEAYEWADLVVSRAGAMTITELTAVGVASILVPYPFAVDDHQSKNARFLADVGAAVLIPQSELTAVGLGRLFTEFSARRSRLITMAEAARSLAIPDATQRVAMQCVNVARVCLC</sequence>
<keyword evidence="4 10" id="KW-0808">Transferase</keyword>
<dbReference type="GO" id="GO:0071555">
    <property type="term" value="P:cell wall organization"/>
    <property type="evidence" value="ECO:0007669"/>
    <property type="project" value="UniProtKB-KW"/>
</dbReference>
<dbReference type="GO" id="GO:0008360">
    <property type="term" value="P:regulation of cell shape"/>
    <property type="evidence" value="ECO:0007669"/>
    <property type="project" value="UniProtKB-KW"/>
</dbReference>
<evidence type="ECO:0000256" key="10">
    <source>
        <dbReference type="HAMAP-Rule" id="MF_00033"/>
    </source>
</evidence>
<evidence type="ECO:0000256" key="5">
    <source>
        <dbReference type="ARBA" id="ARBA00022960"/>
    </source>
</evidence>
<keyword evidence="11" id="KW-0812">Transmembrane</keyword>
<feature type="domain" description="Glycosyl transferase family 28 C-terminal" evidence="13">
    <location>
        <begin position="184"/>
        <end position="347"/>
    </location>
</feature>
<feature type="transmembrane region" description="Helical" evidence="11">
    <location>
        <begin position="60"/>
        <end position="82"/>
    </location>
</feature>
<keyword evidence="2 10" id="KW-0132">Cell division</keyword>
<dbReference type="HAMAP" id="MF_00033">
    <property type="entry name" value="MurG"/>
    <property type="match status" value="1"/>
</dbReference>
<evidence type="ECO:0000256" key="4">
    <source>
        <dbReference type="ARBA" id="ARBA00022679"/>
    </source>
</evidence>
<keyword evidence="7 10" id="KW-0472">Membrane</keyword>
<dbReference type="EC" id="2.4.1.227" evidence="10"/>
<dbReference type="Gene3D" id="3.40.50.2000">
    <property type="entry name" value="Glycogen Phosphorylase B"/>
    <property type="match status" value="2"/>
</dbReference>
<organism evidence="16">
    <name type="scientific">Candidatus Kentrum sp. MB</name>
    <dbReference type="NCBI Taxonomy" id="2138164"/>
    <lineage>
        <taxon>Bacteria</taxon>
        <taxon>Pseudomonadati</taxon>
        <taxon>Pseudomonadota</taxon>
        <taxon>Gammaproteobacteria</taxon>
        <taxon>Candidatus Kentrum</taxon>
    </lineage>
</organism>
<feature type="binding site" evidence="10">
    <location>
        <begin position="5"/>
        <end position="7"/>
    </location>
    <ligand>
        <name>UDP-N-acetyl-alpha-D-glucosamine</name>
        <dbReference type="ChEBI" id="CHEBI:57705"/>
    </ligand>
</feature>
<dbReference type="PANTHER" id="PTHR21015:SF22">
    <property type="entry name" value="GLYCOSYLTRANSFERASE"/>
    <property type="match status" value="1"/>
</dbReference>
<dbReference type="GO" id="GO:0005975">
    <property type="term" value="P:carbohydrate metabolic process"/>
    <property type="evidence" value="ECO:0007669"/>
    <property type="project" value="InterPro"/>
</dbReference>
<dbReference type="CDD" id="cd03785">
    <property type="entry name" value="GT28_MurG"/>
    <property type="match status" value="1"/>
</dbReference>
<dbReference type="NCBIfam" id="TIGR01133">
    <property type="entry name" value="murG"/>
    <property type="match status" value="1"/>
</dbReference>
<evidence type="ECO:0000259" key="12">
    <source>
        <dbReference type="Pfam" id="PF03033"/>
    </source>
</evidence>
<proteinExistence type="inferred from homology"/>
<evidence type="ECO:0000313" key="15">
    <source>
        <dbReference type="EMBL" id="VFK27743.1"/>
    </source>
</evidence>
<dbReference type="GO" id="GO:0005886">
    <property type="term" value="C:plasma membrane"/>
    <property type="evidence" value="ECO:0007669"/>
    <property type="project" value="UniProtKB-SubCell"/>
</dbReference>
<evidence type="ECO:0000256" key="11">
    <source>
        <dbReference type="SAM" id="Phobius"/>
    </source>
</evidence>
<evidence type="ECO:0000259" key="13">
    <source>
        <dbReference type="Pfam" id="PF04101"/>
    </source>
</evidence>
<feature type="binding site" evidence="10">
    <location>
        <position position="117"/>
    </location>
    <ligand>
        <name>UDP-N-acetyl-alpha-D-glucosamine</name>
        <dbReference type="ChEBI" id="CHEBI:57705"/>
    </ligand>
</feature>
<dbReference type="EMBL" id="CAADFQ010000004">
    <property type="protein sequence ID" value="VFK27743.1"/>
    <property type="molecule type" value="Genomic_DNA"/>
</dbReference>
<dbReference type="EMBL" id="CAADGH010000004">
    <property type="protein sequence ID" value="VFK74416.1"/>
    <property type="molecule type" value="Genomic_DNA"/>
</dbReference>
<gene>
    <name evidence="10" type="primary">murG</name>
    <name evidence="14" type="ORF">BECKMB1821G_GA0114241_100162</name>
    <name evidence="16" type="ORF">BECKMB1821H_GA0114242_100464</name>
    <name evidence="15" type="ORF">BECKMB1821I_GA0114274_100464</name>
</gene>
<dbReference type="AlphaFoldDB" id="A0A451B805"/>